<evidence type="ECO:0000313" key="3">
    <source>
        <dbReference type="Proteomes" id="UP000773462"/>
    </source>
</evidence>
<dbReference type="InterPro" id="IPR009078">
    <property type="entry name" value="Ferritin-like_SF"/>
</dbReference>
<dbReference type="InterPro" id="IPR039377">
    <property type="entry name" value="Mn_catalase_dom"/>
</dbReference>
<dbReference type="InterPro" id="IPR012347">
    <property type="entry name" value="Ferritin-like"/>
</dbReference>
<dbReference type="Proteomes" id="UP000773462">
    <property type="component" value="Unassembled WGS sequence"/>
</dbReference>
<sequence>MLTPTAEEMMITMFTRMDEIMIEIPDVEKPDPNAAAAVQELLGGKFGEMSTLNNYLYQSFNFRSKDKLKPFYDLVMSITAEELGHVELVSHAVNKCLRGSTAYKKPDSTPLADVKDARLSYHFLAGAQGAMPFDSMGNPWTGANVFNSGNLVEDLLHNFFLECGARTHKMKVYEMTDHPAARAVVGFLLVRGGVHVVAYAKALEIATGVNVTKLVPIPSLDNKAFNEARKYEEKGVHTKLYTWSDKDFSSIDQIWKGTHPEDGLPLEVIQGVPEGFPIPEAPEVKEEFAPGISAEEFKEIAKRLKMAGNIHD</sequence>
<dbReference type="CDD" id="cd01051">
    <property type="entry name" value="Mn_catalase"/>
    <property type="match status" value="1"/>
</dbReference>
<organism evidence="2 3">
    <name type="scientific">Paenibacillus silagei</name>
    <dbReference type="NCBI Taxonomy" id="1670801"/>
    <lineage>
        <taxon>Bacteria</taxon>
        <taxon>Bacillati</taxon>
        <taxon>Bacillota</taxon>
        <taxon>Bacilli</taxon>
        <taxon>Bacillales</taxon>
        <taxon>Paenibacillaceae</taxon>
        <taxon>Paenibacillus</taxon>
    </lineage>
</organism>
<dbReference type="SUPFAM" id="SSF47240">
    <property type="entry name" value="Ferritin-like"/>
    <property type="match status" value="1"/>
</dbReference>
<protein>
    <submittedName>
        <fullName evidence="2">Mn-containing catalase</fullName>
    </submittedName>
</protein>
<evidence type="ECO:0000256" key="1">
    <source>
        <dbReference type="ARBA" id="ARBA00007644"/>
    </source>
</evidence>
<name>A0ABS4NN72_9BACL</name>
<comment type="similarity">
    <text evidence="1">Belongs to the manganese catalase family.</text>
</comment>
<proteinExistence type="inferred from homology"/>
<keyword evidence="3" id="KW-1185">Reference proteome</keyword>
<comment type="caution">
    <text evidence="2">The sequence shown here is derived from an EMBL/GenBank/DDBJ whole genome shotgun (WGS) entry which is preliminary data.</text>
</comment>
<dbReference type="EMBL" id="JAGGLV010000004">
    <property type="protein sequence ID" value="MBP2111495.1"/>
    <property type="molecule type" value="Genomic_DNA"/>
</dbReference>
<dbReference type="Pfam" id="PF05067">
    <property type="entry name" value="Mn_catalase"/>
    <property type="match status" value="1"/>
</dbReference>
<evidence type="ECO:0000313" key="2">
    <source>
        <dbReference type="EMBL" id="MBP2111495.1"/>
    </source>
</evidence>
<gene>
    <name evidence="2" type="ORF">J2Z70_001636</name>
</gene>
<dbReference type="InterPro" id="IPR007760">
    <property type="entry name" value="Mn_catalase"/>
</dbReference>
<reference evidence="2 3" key="1">
    <citation type="submission" date="2021-03" db="EMBL/GenBank/DDBJ databases">
        <title>Genomic Encyclopedia of Type Strains, Phase IV (KMG-IV): sequencing the most valuable type-strain genomes for metagenomic binning, comparative biology and taxonomic classification.</title>
        <authorList>
            <person name="Goeker M."/>
        </authorList>
    </citation>
    <scope>NUCLEOTIDE SEQUENCE [LARGE SCALE GENOMIC DNA]</scope>
    <source>
        <strain evidence="2 3">DSM 101953</strain>
    </source>
</reference>
<dbReference type="Gene3D" id="1.20.1260.10">
    <property type="match status" value="1"/>
</dbReference>
<accession>A0ABS4NN72</accession>